<dbReference type="EMBL" id="BOOQ01000008">
    <property type="protein sequence ID" value="GII45112.1"/>
    <property type="molecule type" value="Genomic_DNA"/>
</dbReference>
<evidence type="ECO:0000259" key="6">
    <source>
        <dbReference type="Pfam" id="PF13476"/>
    </source>
</evidence>
<evidence type="ECO:0000256" key="3">
    <source>
        <dbReference type="ARBA" id="ARBA00023236"/>
    </source>
</evidence>
<dbReference type="SUPFAM" id="SSF75712">
    <property type="entry name" value="Rad50 coiled-coil Zn hook"/>
    <property type="match status" value="1"/>
</dbReference>
<evidence type="ECO:0000256" key="4">
    <source>
        <dbReference type="SAM" id="Coils"/>
    </source>
</evidence>
<dbReference type="InterPro" id="IPR038729">
    <property type="entry name" value="Rad50/SbcC_AAA"/>
</dbReference>
<keyword evidence="8" id="KW-1185">Reference proteome</keyword>
<evidence type="ECO:0000313" key="7">
    <source>
        <dbReference type="EMBL" id="GII45112.1"/>
    </source>
</evidence>
<dbReference type="GO" id="GO:0009432">
    <property type="term" value="P:SOS response"/>
    <property type="evidence" value="ECO:0007669"/>
    <property type="project" value="UniProtKB-KW"/>
</dbReference>
<gene>
    <name evidence="7" type="ORF">Psi02_15360</name>
</gene>
<organism evidence="7 8">
    <name type="scientific">Planotetraspora silvatica</name>
    <dbReference type="NCBI Taxonomy" id="234614"/>
    <lineage>
        <taxon>Bacteria</taxon>
        <taxon>Bacillati</taxon>
        <taxon>Actinomycetota</taxon>
        <taxon>Actinomycetes</taxon>
        <taxon>Streptosporangiales</taxon>
        <taxon>Streptosporangiaceae</taxon>
        <taxon>Planotetraspora</taxon>
    </lineage>
</organism>
<accession>A0A8J3XKC2</accession>
<dbReference type="GO" id="GO:0006302">
    <property type="term" value="P:double-strand break repair"/>
    <property type="evidence" value="ECO:0007669"/>
    <property type="project" value="InterPro"/>
</dbReference>
<feature type="region of interest" description="Disordered" evidence="5">
    <location>
        <begin position="363"/>
        <end position="382"/>
    </location>
</feature>
<sequence length="591" mass="65734">MIRRLTLRNWRNYEDVTVEFETGTTFVVASNGVGKTSLVEAARWALFGTVASGGYAAVRAGAATAVAIIEIELPDLRILTVERTLAGKPRSARRPPVVRLDGALVPHEELNQHLISAYGTEPGFLAGLTMPAVDRDRDKPSELGLEDHLGRYYGIDGLRNAVNQLKTKRKSNEARIKQIKATNSTSSQRLTQLQNEVEQTARRVEEAATEHKALRDRVDRARERERLKADMQKWQDRHSTWTEAVERLAVRVSPDLGRPVDVDSVERLLDERLADLDQRIETIRVEVAVNVTKDAALTANEQRLDAAHDDCPVCRRPLDDATLALAHEANMQDLSAIRNAILELRTAETDLLAQRERVKASQAEWRRISQPGEPPQAPFADDDPPVAAAQLAAMAEVALGTLVEARASHVQATRELDEARAADESMLELESLFRQEASLRVAVEATEATLTELLDETIRPLAIEVDQRWKALFPARGDLTTYSDGNITRTVNGHSLPYDSFSTGESMGATILLRLLVAQMATTADFCWFDEPLEHLDPDVRRKVASLLSRVTSGEGPLRQVVVTTYEEPLARHLQARDRHKVKLLDVRQAG</sequence>
<protein>
    <recommendedName>
        <fullName evidence="6">Rad50/SbcC-type AAA domain-containing protein</fullName>
    </recommendedName>
</protein>
<dbReference type="Pfam" id="PF13476">
    <property type="entry name" value="AAA_23"/>
    <property type="match status" value="1"/>
</dbReference>
<keyword evidence="4" id="KW-0175">Coiled coil</keyword>
<evidence type="ECO:0000313" key="8">
    <source>
        <dbReference type="Proteomes" id="UP000644610"/>
    </source>
</evidence>
<dbReference type="PANTHER" id="PTHR32182">
    <property type="entry name" value="DNA REPLICATION AND REPAIR PROTEIN RECF"/>
    <property type="match status" value="1"/>
</dbReference>
<feature type="coiled-coil region" evidence="4">
    <location>
        <begin position="155"/>
        <end position="224"/>
    </location>
</feature>
<dbReference type="AlphaFoldDB" id="A0A8J3XKC2"/>
<evidence type="ECO:0000256" key="2">
    <source>
        <dbReference type="ARBA" id="ARBA00023204"/>
    </source>
</evidence>
<dbReference type="Gene3D" id="3.40.50.300">
    <property type="entry name" value="P-loop containing nucleotide triphosphate hydrolases"/>
    <property type="match status" value="2"/>
</dbReference>
<keyword evidence="1" id="KW-0227">DNA damage</keyword>
<evidence type="ECO:0000256" key="5">
    <source>
        <dbReference type="SAM" id="MobiDB-lite"/>
    </source>
</evidence>
<proteinExistence type="predicted"/>
<dbReference type="RefSeq" id="WP_203972746.1">
    <property type="nucleotide sequence ID" value="NZ_BAAAKY010000022.1"/>
</dbReference>
<dbReference type="PANTHER" id="PTHR32182:SF0">
    <property type="entry name" value="DNA REPLICATION AND REPAIR PROTEIN RECF"/>
    <property type="match status" value="1"/>
</dbReference>
<dbReference type="GO" id="GO:0000731">
    <property type="term" value="P:DNA synthesis involved in DNA repair"/>
    <property type="evidence" value="ECO:0007669"/>
    <property type="project" value="TreeGrafter"/>
</dbReference>
<dbReference type="InterPro" id="IPR027417">
    <property type="entry name" value="P-loop_NTPase"/>
</dbReference>
<keyword evidence="3" id="KW-0742">SOS response</keyword>
<evidence type="ECO:0000256" key="1">
    <source>
        <dbReference type="ARBA" id="ARBA00022763"/>
    </source>
</evidence>
<name>A0A8J3XKC2_9ACTN</name>
<feature type="domain" description="Rad50/SbcC-type AAA" evidence="6">
    <location>
        <begin position="4"/>
        <end position="228"/>
    </location>
</feature>
<dbReference type="Gene3D" id="1.10.287.510">
    <property type="entry name" value="Helix hairpin bin"/>
    <property type="match status" value="1"/>
</dbReference>
<dbReference type="SUPFAM" id="SSF52540">
    <property type="entry name" value="P-loop containing nucleoside triphosphate hydrolases"/>
    <property type="match status" value="1"/>
</dbReference>
<dbReference type="GO" id="GO:0016887">
    <property type="term" value="F:ATP hydrolysis activity"/>
    <property type="evidence" value="ECO:0007669"/>
    <property type="project" value="InterPro"/>
</dbReference>
<reference evidence="7" key="1">
    <citation type="submission" date="2021-01" db="EMBL/GenBank/DDBJ databases">
        <title>Whole genome shotgun sequence of Planotetraspora silvatica NBRC 100141.</title>
        <authorList>
            <person name="Komaki H."/>
            <person name="Tamura T."/>
        </authorList>
    </citation>
    <scope>NUCLEOTIDE SEQUENCE</scope>
    <source>
        <strain evidence="7">NBRC 100141</strain>
    </source>
</reference>
<keyword evidence="2" id="KW-0234">DNA repair</keyword>
<comment type="caution">
    <text evidence="7">The sequence shown here is derived from an EMBL/GenBank/DDBJ whole genome shotgun (WGS) entry which is preliminary data.</text>
</comment>
<dbReference type="Proteomes" id="UP000644610">
    <property type="component" value="Unassembled WGS sequence"/>
</dbReference>